<feature type="non-terminal residue" evidence="2">
    <location>
        <position position="1"/>
    </location>
</feature>
<dbReference type="EMBL" id="CAJVQB010022522">
    <property type="protein sequence ID" value="CAG8799819.1"/>
    <property type="molecule type" value="Genomic_DNA"/>
</dbReference>
<keyword evidence="3" id="KW-1185">Reference proteome</keyword>
<feature type="compositionally biased region" description="Low complexity" evidence="1">
    <location>
        <begin position="47"/>
        <end position="66"/>
    </location>
</feature>
<organism evidence="2 3">
    <name type="scientific">Gigaspora margarita</name>
    <dbReference type="NCBI Taxonomy" id="4874"/>
    <lineage>
        <taxon>Eukaryota</taxon>
        <taxon>Fungi</taxon>
        <taxon>Fungi incertae sedis</taxon>
        <taxon>Mucoromycota</taxon>
        <taxon>Glomeromycotina</taxon>
        <taxon>Glomeromycetes</taxon>
        <taxon>Diversisporales</taxon>
        <taxon>Gigasporaceae</taxon>
        <taxon>Gigaspora</taxon>
    </lineage>
</organism>
<evidence type="ECO:0000313" key="3">
    <source>
        <dbReference type="Proteomes" id="UP000789901"/>
    </source>
</evidence>
<proteinExistence type="predicted"/>
<gene>
    <name evidence="2" type="ORF">GMARGA_LOCUS22860</name>
</gene>
<protein>
    <submittedName>
        <fullName evidence="2">36299_t:CDS:1</fullName>
    </submittedName>
</protein>
<name>A0ABN7VUL3_GIGMA</name>
<accession>A0ABN7VUL3</accession>
<dbReference type="Proteomes" id="UP000789901">
    <property type="component" value="Unassembled WGS sequence"/>
</dbReference>
<evidence type="ECO:0000256" key="1">
    <source>
        <dbReference type="SAM" id="MobiDB-lite"/>
    </source>
</evidence>
<comment type="caution">
    <text evidence="2">The sequence shown here is derived from an EMBL/GenBank/DDBJ whole genome shotgun (WGS) entry which is preliminary data.</text>
</comment>
<feature type="region of interest" description="Disordered" evidence="1">
    <location>
        <begin position="47"/>
        <end position="73"/>
    </location>
</feature>
<sequence length="114" mass="12489">DMNYHIGYEFNIQLKVAAQADLPHKRMNSQFGNEKLWRSGLIMNNGNAQNAQNAGNAGNAGNNGAQPPNTTTISVDVQLYNNLVEGRVLHSEEEDIENIPLQDNGSMESGFAFP</sequence>
<reference evidence="2 3" key="1">
    <citation type="submission" date="2021-06" db="EMBL/GenBank/DDBJ databases">
        <authorList>
            <person name="Kallberg Y."/>
            <person name="Tangrot J."/>
            <person name="Rosling A."/>
        </authorList>
    </citation>
    <scope>NUCLEOTIDE SEQUENCE [LARGE SCALE GENOMIC DNA]</scope>
    <source>
        <strain evidence="2 3">120-4 pot B 10/14</strain>
    </source>
</reference>
<evidence type="ECO:0000313" key="2">
    <source>
        <dbReference type="EMBL" id="CAG8799819.1"/>
    </source>
</evidence>
<feature type="region of interest" description="Disordered" evidence="1">
    <location>
        <begin position="93"/>
        <end position="114"/>
    </location>
</feature>